<sequence>MHQLPGGRATGRGQGVAGVPEIMETDAIEAGRCEGTEPDPPEVVPPQDTTPGAEEDKPGSAGRRQ</sequence>
<protein>
    <submittedName>
        <fullName evidence="2">Uncharacterized protein</fullName>
    </submittedName>
</protein>
<feature type="region of interest" description="Disordered" evidence="1">
    <location>
        <begin position="1"/>
        <end position="65"/>
    </location>
</feature>
<proteinExistence type="predicted"/>
<comment type="caution">
    <text evidence="2">The sequence shown here is derived from an EMBL/GenBank/DDBJ whole genome shotgun (WGS) entry which is preliminary data.</text>
</comment>
<organism evidence="2 3">
    <name type="scientific">Streptomyces glomeratus</name>
    <dbReference type="NCBI Taxonomy" id="284452"/>
    <lineage>
        <taxon>Bacteria</taxon>
        <taxon>Bacillati</taxon>
        <taxon>Actinomycetota</taxon>
        <taxon>Actinomycetes</taxon>
        <taxon>Kitasatosporales</taxon>
        <taxon>Streptomycetaceae</taxon>
        <taxon>Streptomyces</taxon>
    </lineage>
</organism>
<dbReference type="Proteomes" id="UP001501532">
    <property type="component" value="Unassembled WGS sequence"/>
</dbReference>
<evidence type="ECO:0000256" key="1">
    <source>
        <dbReference type="SAM" id="MobiDB-lite"/>
    </source>
</evidence>
<evidence type="ECO:0000313" key="2">
    <source>
        <dbReference type="EMBL" id="GAA3072408.1"/>
    </source>
</evidence>
<accession>A0ABP6M4L7</accession>
<dbReference type="EMBL" id="BAAAUF010000074">
    <property type="protein sequence ID" value="GAA3072408.1"/>
    <property type="molecule type" value="Genomic_DNA"/>
</dbReference>
<gene>
    <name evidence="2" type="ORF">GCM10010448_64070</name>
</gene>
<name>A0ABP6M4L7_9ACTN</name>
<reference evidence="3" key="1">
    <citation type="journal article" date="2019" name="Int. J. Syst. Evol. Microbiol.">
        <title>The Global Catalogue of Microorganisms (GCM) 10K type strain sequencing project: providing services to taxonomists for standard genome sequencing and annotation.</title>
        <authorList>
            <consortium name="The Broad Institute Genomics Platform"/>
            <consortium name="The Broad Institute Genome Sequencing Center for Infectious Disease"/>
            <person name="Wu L."/>
            <person name="Ma J."/>
        </authorList>
    </citation>
    <scope>NUCLEOTIDE SEQUENCE [LARGE SCALE GENOMIC DNA]</scope>
    <source>
        <strain evidence="3">JCM 9091</strain>
    </source>
</reference>
<keyword evidence="3" id="KW-1185">Reference proteome</keyword>
<evidence type="ECO:0000313" key="3">
    <source>
        <dbReference type="Proteomes" id="UP001501532"/>
    </source>
</evidence>